<gene>
    <name evidence="2" type="ORF">Q766_04340</name>
</gene>
<evidence type="ECO:0008006" key="4">
    <source>
        <dbReference type="Google" id="ProtNLM"/>
    </source>
</evidence>
<keyword evidence="3" id="KW-1185">Reference proteome</keyword>
<dbReference type="AlphaFoldDB" id="A0A0A2MRK2"/>
<evidence type="ECO:0000256" key="1">
    <source>
        <dbReference type="SAM" id="SignalP"/>
    </source>
</evidence>
<comment type="caution">
    <text evidence="2">The sequence shown here is derived from an EMBL/GenBank/DDBJ whole genome shotgun (WGS) entry which is preliminary data.</text>
</comment>
<organism evidence="2 3">
    <name type="scientific">Flavobacterium subsaxonicum WB 4.1-42 = DSM 21790</name>
    <dbReference type="NCBI Taxonomy" id="1121898"/>
    <lineage>
        <taxon>Bacteria</taxon>
        <taxon>Pseudomonadati</taxon>
        <taxon>Bacteroidota</taxon>
        <taxon>Flavobacteriia</taxon>
        <taxon>Flavobacteriales</taxon>
        <taxon>Flavobacteriaceae</taxon>
        <taxon>Flavobacterium</taxon>
    </lineage>
</organism>
<dbReference type="RefSeq" id="WP_026990551.1">
    <property type="nucleotide sequence ID" value="NZ_AUGP01000017.1"/>
</dbReference>
<dbReference type="PROSITE" id="PS51257">
    <property type="entry name" value="PROKAR_LIPOPROTEIN"/>
    <property type="match status" value="1"/>
</dbReference>
<reference evidence="2 3" key="1">
    <citation type="submission" date="2013-09" db="EMBL/GenBank/DDBJ databases">
        <authorList>
            <person name="Zeng Z."/>
            <person name="Chen C."/>
        </authorList>
    </citation>
    <scope>NUCLEOTIDE SEQUENCE [LARGE SCALE GENOMIC DNA]</scope>
    <source>
        <strain evidence="2 3">WB 4.1-42</strain>
    </source>
</reference>
<proteinExistence type="predicted"/>
<dbReference type="Pfam" id="PF16250">
    <property type="entry name" value="DUF4907"/>
    <property type="match status" value="1"/>
</dbReference>
<dbReference type="EMBL" id="JRLY01000002">
    <property type="protein sequence ID" value="KGO94166.1"/>
    <property type="molecule type" value="Genomic_DNA"/>
</dbReference>
<dbReference type="Proteomes" id="UP000030111">
    <property type="component" value="Unassembled WGS sequence"/>
</dbReference>
<sequence length="112" mass="12355">MTTKINNYYRCIKLYSTIAVLLLLTSSCNTKQTNAPQSTVYRAGSGFGYSISIKGKLLIKQDFIPGIEGNTAFCDSLDAVKVSNCVIDKIKHKQMPGITQQDLDSLKIKTKC</sequence>
<dbReference type="InterPro" id="IPR032593">
    <property type="entry name" value="DUF4907"/>
</dbReference>
<dbReference type="STRING" id="1121898.GCA_000422725_01692"/>
<feature type="chain" id="PRO_5001991850" description="DUF4907 domain-containing protein" evidence="1">
    <location>
        <begin position="32"/>
        <end position="112"/>
    </location>
</feature>
<keyword evidence="1" id="KW-0732">Signal</keyword>
<dbReference type="eggNOG" id="ENOG5033AXS">
    <property type="taxonomic scope" value="Bacteria"/>
</dbReference>
<evidence type="ECO:0000313" key="2">
    <source>
        <dbReference type="EMBL" id="KGO94166.1"/>
    </source>
</evidence>
<accession>A0A0A2MRK2</accession>
<name>A0A0A2MRK2_9FLAO</name>
<feature type="signal peptide" evidence="1">
    <location>
        <begin position="1"/>
        <end position="31"/>
    </location>
</feature>
<evidence type="ECO:0000313" key="3">
    <source>
        <dbReference type="Proteomes" id="UP000030111"/>
    </source>
</evidence>
<protein>
    <recommendedName>
        <fullName evidence="4">DUF4907 domain-containing protein</fullName>
    </recommendedName>
</protein>